<reference evidence="7 8" key="1">
    <citation type="journal article" date="2015" name="Int. J. Syst. Evol. Microbiol.">
        <title>Methanoculleus sediminis sp. nov., a methanogen from sediments near a submarine mud volcano.</title>
        <authorList>
            <person name="Chen S.C."/>
            <person name="Chen M.F."/>
            <person name="Lai M.C."/>
            <person name="Weng C.Y."/>
            <person name="Wu S.Y."/>
            <person name="Lin S."/>
            <person name="Yang T.F."/>
            <person name="Chen P.C."/>
        </authorList>
    </citation>
    <scope>NUCLEOTIDE SEQUENCE [LARGE SCALE GENOMIC DNA]</scope>
    <source>
        <strain evidence="7 8">S3Fa</strain>
    </source>
</reference>
<protein>
    <submittedName>
        <fullName evidence="7">Flavodoxin</fullName>
    </submittedName>
</protein>
<comment type="cofactor">
    <cofactor evidence="1">
        <name>FMN</name>
        <dbReference type="ChEBI" id="CHEBI:58210"/>
    </cofactor>
</comment>
<dbReference type="Gene3D" id="3.40.50.360">
    <property type="match status" value="1"/>
</dbReference>
<dbReference type="Proteomes" id="UP000035301">
    <property type="component" value="Unassembled WGS sequence"/>
</dbReference>
<dbReference type="InterPro" id="IPR029039">
    <property type="entry name" value="Flavoprotein-like_sf"/>
</dbReference>
<dbReference type="PANTHER" id="PTHR43278:SF2">
    <property type="entry name" value="IRON-SULFUR FLAVOPROTEIN"/>
    <property type="match status" value="1"/>
</dbReference>
<organism evidence="7 8">
    <name type="scientific">Methanoculleus sediminis</name>
    <dbReference type="NCBI Taxonomy" id="1550566"/>
    <lineage>
        <taxon>Archaea</taxon>
        <taxon>Methanobacteriati</taxon>
        <taxon>Methanobacteriota</taxon>
        <taxon>Stenosarchaea group</taxon>
        <taxon>Methanomicrobia</taxon>
        <taxon>Methanomicrobiales</taxon>
        <taxon>Methanomicrobiaceae</taxon>
        <taxon>Methanoculleus</taxon>
    </lineage>
</organism>
<dbReference type="Pfam" id="PF03358">
    <property type="entry name" value="FMN_red"/>
    <property type="match status" value="1"/>
</dbReference>
<keyword evidence="8" id="KW-1185">Reference proteome</keyword>
<comment type="caution">
    <text evidence="7">The sequence shown here is derived from an EMBL/GenBank/DDBJ whole genome shotgun (WGS) entry which is preliminary data.</text>
</comment>
<evidence type="ECO:0000256" key="2">
    <source>
        <dbReference type="ARBA" id="ARBA00001966"/>
    </source>
</evidence>
<sequence length="197" mass="21244">MKVLGISGSPRSRGNTARLLAEVLRGVSDAGGEVSAVSLSGYVIAGCVGCERCRRDLTCTRFNDGMTLLYPRIAEADALVLGSPVYHYNVTSQMKAFIDRLYAFYDFTDERPRGYSSRLADRKRKAVVFAVGEQADAADLGVALEALSLPLRPLGYEVVAELPVLSCFEPGIVGEREEVLEQAYRCGRDLAAALSGA</sequence>
<dbReference type="PATRIC" id="fig|1550566.3.peg.1236"/>
<evidence type="ECO:0000259" key="6">
    <source>
        <dbReference type="Pfam" id="PF03358"/>
    </source>
</evidence>
<dbReference type="PANTHER" id="PTHR43278">
    <property type="entry name" value="NAD(P)H-DEPENDENT FMN-CONTAINING OXIDOREDUCTASE YWQN-RELATED"/>
    <property type="match status" value="1"/>
</dbReference>
<proteinExistence type="inferred from homology"/>
<name>A0A0H1R770_9EURY</name>
<dbReference type="InterPro" id="IPR051796">
    <property type="entry name" value="ISF_SsuE-like"/>
</dbReference>
<dbReference type="GO" id="GO:0016491">
    <property type="term" value="F:oxidoreductase activity"/>
    <property type="evidence" value="ECO:0007669"/>
    <property type="project" value="InterPro"/>
</dbReference>
<dbReference type="AlphaFoldDB" id="A0A0H1R770"/>
<evidence type="ECO:0000256" key="1">
    <source>
        <dbReference type="ARBA" id="ARBA00001917"/>
    </source>
</evidence>
<feature type="domain" description="NADPH-dependent FMN reductase-like" evidence="6">
    <location>
        <begin position="1"/>
        <end position="115"/>
    </location>
</feature>
<comment type="similarity">
    <text evidence="5">Belongs to the SsuE family. Isf subfamily.</text>
</comment>
<dbReference type="OrthoDB" id="9059at2157"/>
<dbReference type="STRING" id="1550566.SZ63_05715"/>
<dbReference type="InterPro" id="IPR005025">
    <property type="entry name" value="FMN_Rdtase-like_dom"/>
</dbReference>
<gene>
    <name evidence="7" type="ORF">SZ63_05715</name>
</gene>
<dbReference type="EMBL" id="JXOJ01000002">
    <property type="protein sequence ID" value="KLK88507.1"/>
    <property type="molecule type" value="Genomic_DNA"/>
</dbReference>
<dbReference type="RefSeq" id="WP_048182481.1">
    <property type="nucleotide sequence ID" value="NZ_JXOJ01000002.1"/>
</dbReference>
<dbReference type="SUPFAM" id="SSF52218">
    <property type="entry name" value="Flavoproteins"/>
    <property type="match status" value="1"/>
</dbReference>
<evidence type="ECO:0000256" key="4">
    <source>
        <dbReference type="ARBA" id="ARBA00022643"/>
    </source>
</evidence>
<accession>A0A0H1R770</accession>
<keyword evidence="4" id="KW-0288">FMN</keyword>
<evidence type="ECO:0000313" key="7">
    <source>
        <dbReference type="EMBL" id="KLK88507.1"/>
    </source>
</evidence>
<evidence type="ECO:0000256" key="3">
    <source>
        <dbReference type="ARBA" id="ARBA00022630"/>
    </source>
</evidence>
<evidence type="ECO:0000256" key="5">
    <source>
        <dbReference type="ARBA" id="ARBA00038292"/>
    </source>
</evidence>
<evidence type="ECO:0000313" key="8">
    <source>
        <dbReference type="Proteomes" id="UP000035301"/>
    </source>
</evidence>
<comment type="cofactor">
    <cofactor evidence="2">
        <name>[4Fe-4S] cluster</name>
        <dbReference type="ChEBI" id="CHEBI:49883"/>
    </cofactor>
</comment>
<keyword evidence="3" id="KW-0285">Flavoprotein</keyword>